<dbReference type="Pfam" id="PF04234">
    <property type="entry name" value="CopC"/>
    <property type="match status" value="1"/>
</dbReference>
<gene>
    <name evidence="12" type="ORF">C8D77_101155</name>
</gene>
<feature type="transmembrane region" description="Helical" evidence="9">
    <location>
        <begin position="249"/>
        <end position="269"/>
    </location>
</feature>
<evidence type="ECO:0000259" key="10">
    <source>
        <dbReference type="Pfam" id="PF04234"/>
    </source>
</evidence>
<comment type="caution">
    <text evidence="12">The sequence shown here is derived from an EMBL/GenBank/DDBJ whole genome shotgun (WGS) entry which is preliminary data.</text>
</comment>
<dbReference type="InterPro" id="IPR008457">
    <property type="entry name" value="Cu-R_CopD_dom"/>
</dbReference>
<feature type="domain" description="Copper resistance protein D" evidence="11">
    <location>
        <begin position="343"/>
        <end position="442"/>
    </location>
</feature>
<keyword evidence="7" id="KW-0186">Copper</keyword>
<dbReference type="GO" id="GO:0046688">
    <property type="term" value="P:response to copper ion"/>
    <property type="evidence" value="ECO:0007669"/>
    <property type="project" value="InterPro"/>
</dbReference>
<dbReference type="PANTHER" id="PTHR34820">
    <property type="entry name" value="INNER MEMBRANE PROTEIN YEBZ"/>
    <property type="match status" value="1"/>
</dbReference>
<dbReference type="Gene3D" id="2.60.40.1220">
    <property type="match status" value="1"/>
</dbReference>
<comment type="subcellular location">
    <subcellularLocation>
        <location evidence="1">Cell membrane</location>
        <topology evidence="1">Multi-pass membrane protein</topology>
    </subcellularLocation>
</comment>
<evidence type="ECO:0000256" key="3">
    <source>
        <dbReference type="ARBA" id="ARBA00022692"/>
    </source>
</evidence>
<feature type="transmembrane region" description="Helical" evidence="9">
    <location>
        <begin position="281"/>
        <end position="301"/>
    </location>
</feature>
<keyword evidence="8 9" id="KW-0472">Membrane</keyword>
<accession>A0A8E2WI83</accession>
<evidence type="ECO:0000256" key="9">
    <source>
        <dbReference type="SAM" id="Phobius"/>
    </source>
</evidence>
<evidence type="ECO:0000256" key="2">
    <source>
        <dbReference type="ARBA" id="ARBA00022475"/>
    </source>
</evidence>
<keyword evidence="4" id="KW-0479">Metal-binding</keyword>
<dbReference type="InterPro" id="IPR032694">
    <property type="entry name" value="CopC/D"/>
</dbReference>
<evidence type="ECO:0000256" key="8">
    <source>
        <dbReference type="ARBA" id="ARBA00023136"/>
    </source>
</evidence>
<feature type="transmembrane region" description="Helical" evidence="9">
    <location>
        <begin position="210"/>
        <end position="229"/>
    </location>
</feature>
<proteinExistence type="predicted"/>
<keyword evidence="6 9" id="KW-1133">Transmembrane helix</keyword>
<feature type="transmembrane region" description="Helical" evidence="9">
    <location>
        <begin position="380"/>
        <end position="401"/>
    </location>
</feature>
<dbReference type="Proteomes" id="UP000245631">
    <property type="component" value="Unassembled WGS sequence"/>
</dbReference>
<evidence type="ECO:0000313" key="13">
    <source>
        <dbReference type="Proteomes" id="UP000245631"/>
    </source>
</evidence>
<reference evidence="12 13" key="1">
    <citation type="submission" date="2018-05" db="EMBL/GenBank/DDBJ databases">
        <title>Genomic Encyclopedia of Type Strains, Phase IV (KMG-IV): sequencing the most valuable type-strain genomes for metagenomic binning, comparative biology and taxonomic classification.</title>
        <authorList>
            <person name="Goeker M."/>
        </authorList>
    </citation>
    <scope>NUCLEOTIDE SEQUENCE [LARGE SCALE GENOMIC DNA]</scope>
    <source>
        <strain evidence="12 13">DSM 2626</strain>
    </source>
</reference>
<feature type="transmembrane region" description="Helical" evidence="9">
    <location>
        <begin position="347"/>
        <end position="368"/>
    </location>
</feature>
<evidence type="ECO:0000313" key="12">
    <source>
        <dbReference type="EMBL" id="PWJ93476.1"/>
    </source>
</evidence>
<dbReference type="InterPro" id="IPR014756">
    <property type="entry name" value="Ig_E-set"/>
</dbReference>
<feature type="transmembrane region" description="Helical" evidence="9">
    <location>
        <begin position="179"/>
        <end position="198"/>
    </location>
</feature>
<evidence type="ECO:0000259" key="11">
    <source>
        <dbReference type="Pfam" id="PF05425"/>
    </source>
</evidence>
<dbReference type="Pfam" id="PF05425">
    <property type="entry name" value="CopD"/>
    <property type="match status" value="1"/>
</dbReference>
<keyword evidence="5" id="KW-0732">Signal</keyword>
<dbReference type="AlphaFoldDB" id="A0A8E2WI83"/>
<dbReference type="InterPro" id="IPR014755">
    <property type="entry name" value="Cu-Rt/internalin_Ig-like"/>
</dbReference>
<dbReference type="GO" id="GO:0042597">
    <property type="term" value="C:periplasmic space"/>
    <property type="evidence" value="ECO:0007669"/>
    <property type="project" value="InterPro"/>
</dbReference>
<evidence type="ECO:0000256" key="1">
    <source>
        <dbReference type="ARBA" id="ARBA00004651"/>
    </source>
</evidence>
<dbReference type="GO" id="GO:0006825">
    <property type="term" value="P:copper ion transport"/>
    <property type="evidence" value="ECO:0007669"/>
    <property type="project" value="InterPro"/>
</dbReference>
<dbReference type="GO" id="GO:0005886">
    <property type="term" value="C:plasma membrane"/>
    <property type="evidence" value="ECO:0007669"/>
    <property type="project" value="UniProtKB-SubCell"/>
</dbReference>
<keyword evidence="3 9" id="KW-0812">Transmembrane</keyword>
<dbReference type="SUPFAM" id="SSF81296">
    <property type="entry name" value="E set domains"/>
    <property type="match status" value="1"/>
</dbReference>
<feature type="transmembrane region" description="Helical" evidence="9">
    <location>
        <begin position="421"/>
        <end position="442"/>
    </location>
</feature>
<feature type="transmembrane region" description="Helical" evidence="9">
    <location>
        <begin position="313"/>
        <end position="335"/>
    </location>
</feature>
<dbReference type="EMBL" id="QGGH01000001">
    <property type="protein sequence ID" value="PWJ93476.1"/>
    <property type="molecule type" value="Genomic_DNA"/>
</dbReference>
<feature type="transmembrane region" description="Helical" evidence="9">
    <location>
        <begin position="36"/>
        <end position="55"/>
    </location>
</feature>
<evidence type="ECO:0000256" key="4">
    <source>
        <dbReference type="ARBA" id="ARBA00022723"/>
    </source>
</evidence>
<sequence length="564" mass="58796">MIVRAARSQKRAAILRGGDMSTTSFLQTASMAGQRAGRLVVGLLALIVLLAIMAGPDQAFAHAALIKTDPADGAVLEQGPAQFSLTFSEPVSPLVLTLVKPDGTPVPLTAFRLSDQTVEIDNPQKLASGTHVLSWRVISADGHPVGGSLLFSIGAPSEPPAVSEAVDWPLRSAIWVGKVFLYIGLFLGVGGAFALAWLTRGDRAGQRFVAAAILGGLIAAPLSLGLQGLDALGAPLSHLAQPVIWRTGLGTSFGWTVLVALIAQGLGLLSLAGPRVIAKPLALAGLAGVGIALAASGHASAAEPQWLTRPMVFLHGVGIAFWAGALMPLGLVLKGQSAEATPFLRRFSRLILPVVAVLAAAGIVLAVIQVRTPAALVNTAYGRLLLIKLGLLVFLFTLAAVNRWKLTASAEAGSTEVQRRLVRSISVELLIVLAIFGVAAGWRFTPPPRALAIAAAQPMSVHIHALKAMADLSITPGHAGPVVASMVIMSGDFGPLDAKEVTLVLSKPESGIEPLKRAATKPGDGSWRVDNLIIPVPGRWTVRIDILVSDFEMVKIEAPVDIRP</sequence>
<name>A0A8E2WI83_RHILI</name>
<evidence type="ECO:0000256" key="5">
    <source>
        <dbReference type="ARBA" id="ARBA00022729"/>
    </source>
</evidence>
<evidence type="ECO:0000256" key="7">
    <source>
        <dbReference type="ARBA" id="ARBA00023008"/>
    </source>
</evidence>
<organism evidence="12 13">
    <name type="scientific">Rhizobium loti</name>
    <name type="common">Mesorhizobium loti</name>
    <dbReference type="NCBI Taxonomy" id="381"/>
    <lineage>
        <taxon>Bacteria</taxon>
        <taxon>Pseudomonadati</taxon>
        <taxon>Pseudomonadota</taxon>
        <taxon>Alphaproteobacteria</taxon>
        <taxon>Hyphomicrobiales</taxon>
        <taxon>Phyllobacteriaceae</taxon>
        <taxon>Mesorhizobium</taxon>
    </lineage>
</organism>
<feature type="domain" description="CopC" evidence="10">
    <location>
        <begin position="62"/>
        <end position="153"/>
    </location>
</feature>
<dbReference type="PANTHER" id="PTHR34820:SF4">
    <property type="entry name" value="INNER MEMBRANE PROTEIN YEBZ"/>
    <property type="match status" value="1"/>
</dbReference>
<evidence type="ECO:0000256" key="6">
    <source>
        <dbReference type="ARBA" id="ARBA00022989"/>
    </source>
</evidence>
<keyword evidence="2" id="KW-1003">Cell membrane</keyword>
<protein>
    <submittedName>
        <fullName evidence="12">Copper transport protein</fullName>
    </submittedName>
</protein>
<dbReference type="InterPro" id="IPR007348">
    <property type="entry name" value="CopC_dom"/>
</dbReference>
<dbReference type="GO" id="GO:0005507">
    <property type="term" value="F:copper ion binding"/>
    <property type="evidence" value="ECO:0007669"/>
    <property type="project" value="InterPro"/>
</dbReference>